<reference evidence="2" key="1">
    <citation type="journal article" date="2020" name="Nature">
        <title>Giant virus diversity and host interactions through global metagenomics.</title>
        <authorList>
            <person name="Schulz F."/>
            <person name="Roux S."/>
            <person name="Paez-Espino D."/>
            <person name="Jungbluth S."/>
            <person name="Walsh D.A."/>
            <person name="Denef V.J."/>
            <person name="McMahon K.D."/>
            <person name="Konstantinidis K.T."/>
            <person name="Eloe-Fadrosh E.A."/>
            <person name="Kyrpides N.C."/>
            <person name="Woyke T."/>
        </authorList>
    </citation>
    <scope>NUCLEOTIDE SEQUENCE</scope>
    <source>
        <strain evidence="2">GVMAG-M-3300018416-26</strain>
    </source>
</reference>
<protein>
    <submittedName>
        <fullName evidence="2">Uncharacterized protein</fullName>
    </submittedName>
</protein>
<sequence>MYHCERCVYSTKIKCNFIKHQNRKIPCRINQENRTQNGNPNDSNGNPNDSNGNPNDSNGNPNDSNGNPNNNPVVSKVNPIERKWIDIDIKYVRCVKCDKQLTKRCFKKHLDACRGVPKNTCKFCFRSFNKHQGCSKHQKICKRNPMNMDDDDNVTEYSLLDNQVVEPTITDKTNINANMHNTSTMHDSINIHGNRNTANIKTTNNFSFNFIGHEDLSHLSNEPNFLQKLKSYGKNGVYGVGKIISSIICDLEHPENNTLLKPRDFGSDVLVRGCDADPNHLEFRDISDALTKLKDVMMPRYLQYVCEYIRKHNINRLLDVKEKSIIRQLFHIMIVLDIDVPEELEHLVDIDDDKVDNDRNNDSLCNSHNTKLNKSVARSAYEFTKQNYKRKNGKYAIKS</sequence>
<proteinExistence type="predicted"/>
<dbReference type="AlphaFoldDB" id="A0A6C0BP64"/>
<accession>A0A6C0BP64</accession>
<dbReference type="EMBL" id="MN739217">
    <property type="protein sequence ID" value="QHS94217.1"/>
    <property type="molecule type" value="Genomic_DNA"/>
</dbReference>
<evidence type="ECO:0000256" key="1">
    <source>
        <dbReference type="SAM" id="MobiDB-lite"/>
    </source>
</evidence>
<name>A0A6C0BP64_9ZZZZ</name>
<feature type="region of interest" description="Disordered" evidence="1">
    <location>
        <begin position="28"/>
        <end position="75"/>
    </location>
</feature>
<organism evidence="2">
    <name type="scientific">viral metagenome</name>
    <dbReference type="NCBI Taxonomy" id="1070528"/>
    <lineage>
        <taxon>unclassified sequences</taxon>
        <taxon>metagenomes</taxon>
        <taxon>organismal metagenomes</taxon>
    </lineage>
</organism>
<evidence type="ECO:0000313" key="2">
    <source>
        <dbReference type="EMBL" id="QHS94217.1"/>
    </source>
</evidence>
<feature type="compositionally biased region" description="Low complexity" evidence="1">
    <location>
        <begin position="37"/>
        <end position="72"/>
    </location>
</feature>